<organism evidence="2 3">
    <name type="scientific">Ditylenchus dipsaci</name>
    <dbReference type="NCBI Taxonomy" id="166011"/>
    <lineage>
        <taxon>Eukaryota</taxon>
        <taxon>Metazoa</taxon>
        <taxon>Ecdysozoa</taxon>
        <taxon>Nematoda</taxon>
        <taxon>Chromadorea</taxon>
        <taxon>Rhabditida</taxon>
        <taxon>Tylenchina</taxon>
        <taxon>Tylenchomorpha</taxon>
        <taxon>Sphaerularioidea</taxon>
        <taxon>Anguinidae</taxon>
        <taxon>Anguininae</taxon>
        <taxon>Ditylenchus</taxon>
    </lineage>
</organism>
<feature type="signal peptide" evidence="1">
    <location>
        <begin position="1"/>
        <end position="19"/>
    </location>
</feature>
<name>A0A915ET37_9BILA</name>
<evidence type="ECO:0000313" key="3">
    <source>
        <dbReference type="WBParaSite" id="jg901"/>
    </source>
</evidence>
<keyword evidence="2" id="KW-1185">Reference proteome</keyword>
<dbReference type="WBParaSite" id="jg901">
    <property type="protein sequence ID" value="jg901"/>
    <property type="gene ID" value="jg901"/>
</dbReference>
<keyword evidence="1" id="KW-0732">Signal</keyword>
<dbReference type="Proteomes" id="UP000887574">
    <property type="component" value="Unplaced"/>
</dbReference>
<proteinExistence type="predicted"/>
<evidence type="ECO:0000256" key="1">
    <source>
        <dbReference type="SAM" id="SignalP"/>
    </source>
</evidence>
<reference evidence="3" key="1">
    <citation type="submission" date="2022-11" db="UniProtKB">
        <authorList>
            <consortium name="WormBaseParasite"/>
        </authorList>
    </citation>
    <scope>IDENTIFICATION</scope>
</reference>
<sequence>MSKSASCCMFLFCLTIIESRWFSYAPENELIEKIKTYQGRQTYKRLDKELTDKSLKTVCSTNFTRPDIPDCK</sequence>
<feature type="chain" id="PRO_5036825594" evidence="1">
    <location>
        <begin position="20"/>
        <end position="72"/>
    </location>
</feature>
<accession>A0A915ET37</accession>
<dbReference type="AlphaFoldDB" id="A0A915ET37"/>
<protein>
    <submittedName>
        <fullName evidence="3">Uncharacterized protein</fullName>
    </submittedName>
</protein>
<evidence type="ECO:0000313" key="2">
    <source>
        <dbReference type="Proteomes" id="UP000887574"/>
    </source>
</evidence>